<evidence type="ECO:0000256" key="8">
    <source>
        <dbReference type="SAM" id="Phobius"/>
    </source>
</evidence>
<dbReference type="PANTHER" id="PTHR33908:SF11">
    <property type="entry name" value="MEMBRANE PROTEIN"/>
    <property type="match status" value="1"/>
</dbReference>
<proteinExistence type="predicted"/>
<feature type="transmembrane region" description="Helical" evidence="8">
    <location>
        <begin position="289"/>
        <end position="305"/>
    </location>
</feature>
<feature type="transmembrane region" description="Helical" evidence="8">
    <location>
        <begin position="209"/>
        <end position="227"/>
    </location>
</feature>
<keyword evidence="5 8" id="KW-0812">Transmembrane</keyword>
<evidence type="ECO:0000313" key="12">
    <source>
        <dbReference type="Proteomes" id="UP000180166"/>
    </source>
</evidence>
<feature type="transmembrane region" description="Helical" evidence="8">
    <location>
        <begin position="20"/>
        <end position="40"/>
    </location>
</feature>
<dbReference type="GO" id="GO:0016763">
    <property type="term" value="F:pentosyltransferase activity"/>
    <property type="evidence" value="ECO:0007669"/>
    <property type="project" value="TreeGrafter"/>
</dbReference>
<feature type="transmembrane region" description="Helical" evidence="8">
    <location>
        <begin position="311"/>
        <end position="330"/>
    </location>
</feature>
<feature type="transmembrane region" description="Helical" evidence="8">
    <location>
        <begin position="142"/>
        <end position="161"/>
    </location>
</feature>
<keyword evidence="11" id="KW-1185">Reference proteome</keyword>
<dbReference type="InterPro" id="IPR050297">
    <property type="entry name" value="LipidA_mod_glycosyltrf_83"/>
</dbReference>
<feature type="transmembrane region" description="Helical" evidence="8">
    <location>
        <begin position="260"/>
        <end position="280"/>
    </location>
</feature>
<name>A0A0B8NAS0_9NOCA</name>
<dbReference type="AlphaFoldDB" id="A0A0B8NAS0"/>
<reference evidence="11" key="1">
    <citation type="submission" date="2015-07" db="EMBL/GenBank/DDBJ databases">
        <title>Nocardia seriolae U-1 whole genome shotgun sequence.</title>
        <authorList>
            <person name="Imajoh M."/>
            <person name="Fukumoto Y."/>
            <person name="Sukeda M."/>
            <person name="Yamane J."/>
            <person name="Yamasaki K."/>
            <person name="Shimizu M."/>
            <person name="Ohnishi K."/>
            <person name="Oshima S."/>
        </authorList>
    </citation>
    <scope>NUCLEOTIDE SEQUENCE [LARGE SCALE GENOMIC DNA]</scope>
    <source>
        <strain evidence="11">U-1</strain>
    </source>
</reference>
<keyword evidence="3" id="KW-0328">Glycosyltransferase</keyword>
<dbReference type="PANTHER" id="PTHR33908">
    <property type="entry name" value="MANNOSYLTRANSFERASE YKCB-RELATED"/>
    <property type="match status" value="1"/>
</dbReference>
<evidence type="ECO:0000256" key="1">
    <source>
        <dbReference type="ARBA" id="ARBA00004651"/>
    </source>
</evidence>
<dbReference type="EMBL" id="BBYQ01000016">
    <property type="protein sequence ID" value="GAP27245.1"/>
    <property type="molecule type" value="Genomic_DNA"/>
</dbReference>
<dbReference type="KEGG" id="nsr:NS506_07417"/>
<keyword evidence="6 8" id="KW-1133">Transmembrane helix</keyword>
<evidence type="ECO:0000313" key="9">
    <source>
        <dbReference type="EMBL" id="APB01437.1"/>
    </source>
</evidence>
<sequence length="523" mass="56008">MVLNAAAPAVDLEEPSPPRPPFATVWVLLIATLSGALLAIPTLRYDYFGDELYFVAAGAHRSLTYADQGVLIPLIAHLADALAPGSAPVLRLPAVLMTMGAVAISAAVAHELGGSRTAQLVAATAYGISPLAATQAVQLSTFSFDATLQAAIIWLLIRWIRTRDYRLIVALGLVAAIDLQVKWFIPTILLCLAGGVLVAGPRQLLWSRALWQAVAIFGASAVPGLWWQHTHGWPALAMSKVIGAEQDAAGGGPLACLPQMIGLSGLIGGLLAGWALFWCLPRQRWLRPYRFMLVASALLVLVVLLGHGRPYYTAGFLPALFGIGAAALPYSVNDRGGRLLRVAAWPVIGLSLAIIAALLVTLPQPPSRVHGAIRSQADFAVRTSIFGYSGWSELTAKVADAYRRLPESERPKAIVAQNYWQAAAIQNFGRDYDLPPVYSPNRGFGYFGPPPAETGAVLYVGLDSAEQTLPRQFTSVTVLAHLNVPNGFPGVNNDISISICRGPVHPWPELWPDMMDLRLPLGI</sequence>
<dbReference type="Proteomes" id="UP000180166">
    <property type="component" value="Chromosome"/>
</dbReference>
<organism evidence="10 11">
    <name type="scientific">Nocardia seriolae</name>
    <dbReference type="NCBI Taxonomy" id="37332"/>
    <lineage>
        <taxon>Bacteria</taxon>
        <taxon>Bacillati</taxon>
        <taxon>Actinomycetota</taxon>
        <taxon>Actinomycetes</taxon>
        <taxon>Mycobacteriales</taxon>
        <taxon>Nocardiaceae</taxon>
        <taxon>Nocardia</taxon>
    </lineage>
</organism>
<evidence type="ECO:0000256" key="3">
    <source>
        <dbReference type="ARBA" id="ARBA00022676"/>
    </source>
</evidence>
<keyword evidence="2" id="KW-1003">Cell membrane</keyword>
<evidence type="ECO:0000313" key="10">
    <source>
        <dbReference type="EMBL" id="GAP27245.1"/>
    </source>
</evidence>
<protein>
    <submittedName>
        <fullName evidence="10">Uncharacterized protein</fullName>
    </submittedName>
</protein>
<dbReference type="GO" id="GO:0005886">
    <property type="term" value="C:plasma membrane"/>
    <property type="evidence" value="ECO:0007669"/>
    <property type="project" value="UniProtKB-SubCell"/>
</dbReference>
<feature type="transmembrane region" description="Helical" evidence="8">
    <location>
        <begin position="181"/>
        <end position="200"/>
    </location>
</feature>
<evidence type="ECO:0000256" key="2">
    <source>
        <dbReference type="ARBA" id="ARBA00022475"/>
    </source>
</evidence>
<evidence type="ECO:0000256" key="4">
    <source>
        <dbReference type="ARBA" id="ARBA00022679"/>
    </source>
</evidence>
<evidence type="ECO:0000313" key="11">
    <source>
        <dbReference type="Proteomes" id="UP000037179"/>
    </source>
</evidence>
<dbReference type="OrthoDB" id="5166595at2"/>
<keyword evidence="7 8" id="KW-0472">Membrane</keyword>
<dbReference type="Proteomes" id="UP000037179">
    <property type="component" value="Unassembled WGS sequence"/>
</dbReference>
<dbReference type="EMBL" id="CP017839">
    <property type="protein sequence ID" value="APB01437.1"/>
    <property type="molecule type" value="Genomic_DNA"/>
</dbReference>
<accession>A0A0B8NAS0</accession>
<reference evidence="9 12" key="3">
    <citation type="submission" date="2016-10" db="EMBL/GenBank/DDBJ databases">
        <title>Genome sequence of Nocardia seriolae strain EM150506, isolated from Anguila japonica.</title>
        <authorList>
            <person name="Han H.-J."/>
        </authorList>
    </citation>
    <scope>NUCLEOTIDE SEQUENCE [LARGE SCALE GENOMIC DNA]</scope>
    <source>
        <strain evidence="9 12">EM150506</strain>
    </source>
</reference>
<feature type="transmembrane region" description="Helical" evidence="8">
    <location>
        <begin position="342"/>
        <end position="362"/>
    </location>
</feature>
<reference evidence="10 11" key="2">
    <citation type="journal article" date="2016" name="Genome Announc.">
        <title>Draft Genome Sequence of Erythromycin- and Oxytetracycline-Sensitive Nocardia seriolae Strain U-1 (NBRC 110359).</title>
        <authorList>
            <person name="Imajoh M."/>
            <person name="Sukeda M."/>
            <person name="Shimizu M."/>
            <person name="Yamane J."/>
            <person name="Ohnishi K."/>
            <person name="Oshima S."/>
        </authorList>
    </citation>
    <scope>NUCLEOTIDE SEQUENCE [LARGE SCALE GENOMIC DNA]</scope>
    <source>
        <strain evidence="10 11">U-1</strain>
    </source>
</reference>
<comment type="subcellular location">
    <subcellularLocation>
        <location evidence="1">Cell membrane</location>
        <topology evidence="1">Multi-pass membrane protein</topology>
    </subcellularLocation>
</comment>
<evidence type="ECO:0000256" key="7">
    <source>
        <dbReference type="ARBA" id="ARBA00023136"/>
    </source>
</evidence>
<evidence type="ECO:0000256" key="5">
    <source>
        <dbReference type="ARBA" id="ARBA00022692"/>
    </source>
</evidence>
<keyword evidence="4" id="KW-0808">Transferase</keyword>
<gene>
    <name evidence="9" type="ORF">NS506_07417</name>
    <name evidence="10" type="ORF">NSK11_contig00016-0004</name>
</gene>
<dbReference type="RefSeq" id="WP_033086035.1">
    <property type="nucleotide sequence ID" value="NZ_AP017900.1"/>
</dbReference>
<dbReference type="GO" id="GO:0009103">
    <property type="term" value="P:lipopolysaccharide biosynthetic process"/>
    <property type="evidence" value="ECO:0007669"/>
    <property type="project" value="UniProtKB-ARBA"/>
</dbReference>
<evidence type="ECO:0000256" key="6">
    <source>
        <dbReference type="ARBA" id="ARBA00022989"/>
    </source>
</evidence>